<keyword evidence="2" id="KW-1133">Transmembrane helix</keyword>
<feature type="non-terminal residue" evidence="3">
    <location>
        <position position="136"/>
    </location>
</feature>
<dbReference type="EMBL" id="HACG01035587">
    <property type="protein sequence ID" value="CEK82452.1"/>
    <property type="molecule type" value="Transcribed_RNA"/>
</dbReference>
<reference evidence="3" key="1">
    <citation type="submission" date="2014-12" db="EMBL/GenBank/DDBJ databases">
        <title>Insight into the proteome of Arion vulgaris.</title>
        <authorList>
            <person name="Aradska J."/>
            <person name="Bulat T."/>
            <person name="Smidak R."/>
            <person name="Sarate P."/>
            <person name="Gangsoo J."/>
            <person name="Sialana F."/>
            <person name="Bilban M."/>
            <person name="Lubec G."/>
        </authorList>
    </citation>
    <scope>NUCLEOTIDE SEQUENCE</scope>
    <source>
        <tissue evidence="3">Skin</tissue>
    </source>
</reference>
<gene>
    <name evidence="3" type="primary">ORF131562</name>
</gene>
<evidence type="ECO:0000256" key="1">
    <source>
        <dbReference type="SAM" id="MobiDB-lite"/>
    </source>
</evidence>
<accession>A0A0B7APG4</accession>
<feature type="compositionally biased region" description="Acidic residues" evidence="1">
    <location>
        <begin position="31"/>
        <end position="40"/>
    </location>
</feature>
<keyword evidence="2" id="KW-0812">Transmembrane</keyword>
<feature type="region of interest" description="Disordered" evidence="1">
    <location>
        <begin position="1"/>
        <end position="40"/>
    </location>
</feature>
<evidence type="ECO:0000313" key="3">
    <source>
        <dbReference type="EMBL" id="CEK82452.1"/>
    </source>
</evidence>
<sequence>MAETKLDDGGGGDDDSLQQLVHSDLPKTEPGQEEANSDDITSDQLPEWLVGVIVVIVLLVIVLFTVIIISFIKNRNKSRSSMFVSPTACDDLESGKVGHSNDTTMTMTSFSTVPDTTNNSLILPQSTALVAHDSDD</sequence>
<organism evidence="3">
    <name type="scientific">Arion vulgaris</name>
    <dbReference type="NCBI Taxonomy" id="1028688"/>
    <lineage>
        <taxon>Eukaryota</taxon>
        <taxon>Metazoa</taxon>
        <taxon>Spiralia</taxon>
        <taxon>Lophotrochozoa</taxon>
        <taxon>Mollusca</taxon>
        <taxon>Gastropoda</taxon>
        <taxon>Heterobranchia</taxon>
        <taxon>Euthyneura</taxon>
        <taxon>Panpulmonata</taxon>
        <taxon>Eupulmonata</taxon>
        <taxon>Stylommatophora</taxon>
        <taxon>Helicina</taxon>
        <taxon>Arionoidea</taxon>
        <taxon>Arionidae</taxon>
        <taxon>Arion</taxon>
    </lineage>
</organism>
<proteinExistence type="predicted"/>
<dbReference type="AlphaFoldDB" id="A0A0B7APG4"/>
<protein>
    <submittedName>
        <fullName evidence="3">Uncharacterized protein</fullName>
    </submittedName>
</protein>
<name>A0A0B7APG4_9EUPU</name>
<feature type="transmembrane region" description="Helical" evidence="2">
    <location>
        <begin position="48"/>
        <end position="72"/>
    </location>
</feature>
<keyword evidence="2" id="KW-0472">Membrane</keyword>
<evidence type="ECO:0000256" key="2">
    <source>
        <dbReference type="SAM" id="Phobius"/>
    </source>
</evidence>